<evidence type="ECO:0000256" key="2">
    <source>
        <dbReference type="ARBA" id="ARBA00009634"/>
    </source>
</evidence>
<dbReference type="GO" id="GO:0005886">
    <property type="term" value="C:plasma membrane"/>
    <property type="evidence" value="ECO:0007669"/>
    <property type="project" value="TreeGrafter"/>
</dbReference>
<evidence type="ECO:0000256" key="4">
    <source>
        <dbReference type="ARBA" id="ARBA00022692"/>
    </source>
</evidence>
<proteinExistence type="inferred from homology"/>
<evidence type="ECO:0000256" key="5">
    <source>
        <dbReference type="ARBA" id="ARBA00022729"/>
    </source>
</evidence>
<dbReference type="PROSITE" id="PS50104">
    <property type="entry name" value="TIR"/>
    <property type="match status" value="1"/>
</dbReference>
<protein>
    <recommendedName>
        <fullName evidence="13">TIR domain-containing protein</fullName>
    </recommendedName>
</protein>
<dbReference type="Gene3D" id="3.80.10.10">
    <property type="entry name" value="Ribonuclease Inhibitor"/>
    <property type="match status" value="3"/>
</dbReference>
<feature type="chain" id="PRO_5043348252" description="TIR domain-containing protein" evidence="12">
    <location>
        <begin position="21"/>
        <end position="914"/>
    </location>
</feature>
<keyword evidence="3" id="KW-0433">Leucine-rich repeat</keyword>
<evidence type="ECO:0000259" key="13">
    <source>
        <dbReference type="PROSITE" id="PS50104"/>
    </source>
</evidence>
<evidence type="ECO:0000313" key="14">
    <source>
        <dbReference type="EMBL" id="CAK1541212.1"/>
    </source>
</evidence>
<dbReference type="Proteomes" id="UP001497472">
    <property type="component" value="Unassembled WGS sequence"/>
</dbReference>
<evidence type="ECO:0000313" key="15">
    <source>
        <dbReference type="Proteomes" id="UP001497472"/>
    </source>
</evidence>
<dbReference type="InterPro" id="IPR001611">
    <property type="entry name" value="Leu-rich_rpt"/>
</dbReference>
<reference evidence="14 15" key="1">
    <citation type="submission" date="2023-11" db="EMBL/GenBank/DDBJ databases">
        <authorList>
            <person name="Okamura Y."/>
        </authorList>
    </citation>
    <scope>NUCLEOTIDE SEQUENCE [LARGE SCALE GENOMIC DNA]</scope>
</reference>
<accession>A0AAV1IVG7</accession>
<comment type="similarity">
    <text evidence="2">Belongs to the Toll-like receptor family.</text>
</comment>
<dbReference type="SUPFAM" id="SSF52058">
    <property type="entry name" value="L domain-like"/>
    <property type="match status" value="1"/>
</dbReference>
<dbReference type="Pfam" id="PF13676">
    <property type="entry name" value="TIR_2"/>
    <property type="match status" value="1"/>
</dbReference>
<sequence length="914" mass="100841">MAGVVEWGLLVIFTLCGVNGDSPLYSNEPALRCPPDADPKRCIFKGHQTDEYLFNIDGNNLSVTYGVAYFQMPCLKGVPLDSNLLPSFGRVTAVPRLTLRGCALPEGPLAEVLTARNLSLPAISTLNLYNIPPDSNALTQDHFHLLNLTILSVTSEAPLSVSADFLRNLTLSDLRLVNVNLTSDSLHQLPQTLRLLSIKRSDLEDLPVIALKRFITLNRLEVESKRLHSAPLQVVASLRSVEIRAPLVELTVGAELKNASFSLAAPAPGGSCFVERLMLFGVEEHILQAWLQRCSNIHTLVYRCAAGGSVGREPLQGSGVKTLREFHVRNCRLRDVEPRWLAAATGLLVLDLSSNKIEALPAELVVTCEGLQEASLRNSGAKKADVRALTTATTLRSLDLSYNQLGDLCPTAAEHNPNAVSLLSRLVELRKLELLNTGVTRLCADWRRDLAWLSDLNLRYNNITELQREDFKWRREITSTIDLRNNPIHGLVYASREYRASRESGETASVTIELDSELQCDCGMYWYARSLQDRGGAPARVSLGPLVCTGGTALEDMSLEELVCTVPSPPCPKDCICTAHGGGITVRCNQVGMKRPPDLPSDLSSITLLDLAHNNITEMPTAVMLPTGIMMLNLSYNDLERVNSEAVSSYLGKPGRQLWLAGNPFLCTCENVDGLSALRANSASVSDWEALRCTDGKAIAGVEITTLCTSSLTFSAPLATLCVAAVLALVSVAVFLASPRVRKHIKWLLWRRWPDGWDEEEKDDTNYEYDAFVSFSHCERERAQVVASRLEGMGRRLCVHHRDWRPGELITAQIVSSVHSSRRTIVLLSDQYLASPWPRAEFRTACAHAQRSTSARLVLVLLPELSALPEALSSHPDLAAFVASNTYLEWEDPFFWEKLERAVPVPKVEPITRY</sequence>
<evidence type="ECO:0000256" key="7">
    <source>
        <dbReference type="ARBA" id="ARBA00022989"/>
    </source>
</evidence>
<dbReference type="InterPro" id="IPR035897">
    <property type="entry name" value="Toll_tir_struct_dom_sf"/>
</dbReference>
<evidence type="ECO:0000256" key="11">
    <source>
        <dbReference type="SAM" id="Phobius"/>
    </source>
</evidence>
<evidence type="ECO:0000256" key="10">
    <source>
        <dbReference type="ARBA" id="ARBA00023180"/>
    </source>
</evidence>
<dbReference type="SUPFAM" id="SSF52047">
    <property type="entry name" value="RNI-like"/>
    <property type="match status" value="1"/>
</dbReference>
<keyword evidence="9" id="KW-0675">Receptor</keyword>
<keyword evidence="6" id="KW-0677">Repeat</keyword>
<keyword evidence="15" id="KW-1185">Reference proteome</keyword>
<dbReference type="SMART" id="SM00369">
    <property type="entry name" value="LRR_TYP"/>
    <property type="match status" value="4"/>
</dbReference>
<evidence type="ECO:0000256" key="12">
    <source>
        <dbReference type="SAM" id="SignalP"/>
    </source>
</evidence>
<feature type="transmembrane region" description="Helical" evidence="11">
    <location>
        <begin position="714"/>
        <end position="737"/>
    </location>
</feature>
<dbReference type="GO" id="GO:0038023">
    <property type="term" value="F:signaling receptor activity"/>
    <property type="evidence" value="ECO:0007669"/>
    <property type="project" value="TreeGrafter"/>
</dbReference>
<organism evidence="14 15">
    <name type="scientific">Leptosia nina</name>
    <dbReference type="NCBI Taxonomy" id="320188"/>
    <lineage>
        <taxon>Eukaryota</taxon>
        <taxon>Metazoa</taxon>
        <taxon>Ecdysozoa</taxon>
        <taxon>Arthropoda</taxon>
        <taxon>Hexapoda</taxon>
        <taxon>Insecta</taxon>
        <taxon>Pterygota</taxon>
        <taxon>Neoptera</taxon>
        <taxon>Endopterygota</taxon>
        <taxon>Lepidoptera</taxon>
        <taxon>Glossata</taxon>
        <taxon>Ditrysia</taxon>
        <taxon>Papilionoidea</taxon>
        <taxon>Pieridae</taxon>
        <taxon>Pierinae</taxon>
        <taxon>Leptosia</taxon>
    </lineage>
</organism>
<keyword evidence="8 11" id="KW-0472">Membrane</keyword>
<dbReference type="EMBL" id="CAVLEF010000002">
    <property type="protein sequence ID" value="CAK1541212.1"/>
    <property type="molecule type" value="Genomic_DNA"/>
</dbReference>
<dbReference type="PANTHER" id="PTHR24365:SF541">
    <property type="entry name" value="PROTEIN TOLL-RELATED"/>
    <property type="match status" value="1"/>
</dbReference>
<dbReference type="InterPro" id="IPR032675">
    <property type="entry name" value="LRR_dom_sf"/>
</dbReference>
<dbReference type="PANTHER" id="PTHR24365">
    <property type="entry name" value="TOLL-LIKE RECEPTOR"/>
    <property type="match status" value="1"/>
</dbReference>
<evidence type="ECO:0000256" key="8">
    <source>
        <dbReference type="ARBA" id="ARBA00023136"/>
    </source>
</evidence>
<comment type="subcellular location">
    <subcellularLocation>
        <location evidence="1">Membrane</location>
        <topology evidence="1">Single-pass membrane protein</topology>
    </subcellularLocation>
</comment>
<keyword evidence="10" id="KW-0325">Glycoprotein</keyword>
<gene>
    <name evidence="14" type="ORF">LNINA_LOCUS1216</name>
</gene>
<dbReference type="Gene3D" id="3.40.50.10140">
    <property type="entry name" value="Toll/interleukin-1 receptor homology (TIR) domain"/>
    <property type="match status" value="1"/>
</dbReference>
<dbReference type="GO" id="GO:0007165">
    <property type="term" value="P:signal transduction"/>
    <property type="evidence" value="ECO:0007669"/>
    <property type="project" value="InterPro"/>
</dbReference>
<evidence type="ECO:0000256" key="9">
    <source>
        <dbReference type="ARBA" id="ARBA00023170"/>
    </source>
</evidence>
<evidence type="ECO:0000256" key="1">
    <source>
        <dbReference type="ARBA" id="ARBA00004167"/>
    </source>
</evidence>
<feature type="signal peptide" evidence="12">
    <location>
        <begin position="1"/>
        <end position="20"/>
    </location>
</feature>
<feature type="domain" description="TIR" evidence="13">
    <location>
        <begin position="767"/>
        <end position="903"/>
    </location>
</feature>
<comment type="caution">
    <text evidence="14">The sequence shown here is derived from an EMBL/GenBank/DDBJ whole genome shotgun (WGS) entry which is preliminary data.</text>
</comment>
<keyword evidence="4 11" id="KW-0812">Transmembrane</keyword>
<dbReference type="SUPFAM" id="SSF52200">
    <property type="entry name" value="Toll/Interleukin receptor TIR domain"/>
    <property type="match status" value="1"/>
</dbReference>
<keyword evidence="7 11" id="KW-1133">Transmembrane helix</keyword>
<dbReference type="Pfam" id="PF13516">
    <property type="entry name" value="LRR_6"/>
    <property type="match status" value="1"/>
</dbReference>
<dbReference type="SMART" id="SM00255">
    <property type="entry name" value="TIR"/>
    <property type="match status" value="1"/>
</dbReference>
<dbReference type="InterPro" id="IPR003591">
    <property type="entry name" value="Leu-rich_rpt_typical-subtyp"/>
</dbReference>
<evidence type="ECO:0000256" key="6">
    <source>
        <dbReference type="ARBA" id="ARBA00022737"/>
    </source>
</evidence>
<keyword evidence="5 12" id="KW-0732">Signal</keyword>
<dbReference type="PROSITE" id="PS51450">
    <property type="entry name" value="LRR"/>
    <property type="match status" value="2"/>
</dbReference>
<dbReference type="AlphaFoldDB" id="A0AAV1IVG7"/>
<evidence type="ECO:0000256" key="3">
    <source>
        <dbReference type="ARBA" id="ARBA00022614"/>
    </source>
</evidence>
<dbReference type="InterPro" id="IPR000157">
    <property type="entry name" value="TIR_dom"/>
</dbReference>
<name>A0AAV1IVG7_9NEOP</name>